<evidence type="ECO:0000256" key="2">
    <source>
        <dbReference type="SAM" id="SignalP"/>
    </source>
</evidence>
<dbReference type="STRING" id="225992.B5M06_02775"/>
<accession>A0A1V0BIG7</accession>
<comment type="similarity">
    <text evidence="1">Belongs to the UPF0065 (bug) family.</text>
</comment>
<name>A0A0W7YYR1_9BURK</name>
<keyword evidence="2" id="KW-0732">Signal</keyword>
<organism evidence="4 5">
    <name type="scientific">Comamonas kerstersii</name>
    <dbReference type="NCBI Taxonomy" id="225992"/>
    <lineage>
        <taxon>Bacteria</taxon>
        <taxon>Pseudomonadati</taxon>
        <taxon>Pseudomonadota</taxon>
        <taxon>Betaproteobacteria</taxon>
        <taxon>Burkholderiales</taxon>
        <taxon>Comamonadaceae</taxon>
        <taxon>Comamonas</taxon>
    </lineage>
</organism>
<dbReference type="EMBL" id="LPXH01000033">
    <property type="protein sequence ID" value="KUF40161.1"/>
    <property type="molecule type" value="Genomic_DNA"/>
</dbReference>
<accession>A0A0W7YYR1</accession>
<gene>
    <name evidence="4" type="ORF">AS359_12555</name>
    <name evidence="3" type="ORF">B5M06_02775</name>
</gene>
<feature type="chain" id="PRO_5036003228" evidence="2">
    <location>
        <begin position="26"/>
        <end position="328"/>
    </location>
</feature>
<dbReference type="GeneID" id="83038240"/>
<dbReference type="Proteomes" id="UP000053300">
    <property type="component" value="Unassembled WGS sequence"/>
</dbReference>
<dbReference type="Gene3D" id="3.40.190.10">
    <property type="entry name" value="Periplasmic binding protein-like II"/>
    <property type="match status" value="1"/>
</dbReference>
<dbReference type="Pfam" id="PF03401">
    <property type="entry name" value="TctC"/>
    <property type="match status" value="1"/>
</dbReference>
<dbReference type="EMBL" id="CP020121">
    <property type="protein sequence ID" value="AQZ99709.1"/>
    <property type="molecule type" value="Genomic_DNA"/>
</dbReference>
<dbReference type="PANTHER" id="PTHR42928">
    <property type="entry name" value="TRICARBOXYLATE-BINDING PROTEIN"/>
    <property type="match status" value="1"/>
</dbReference>
<reference evidence="3 6" key="2">
    <citation type="submission" date="2017-03" db="EMBL/GenBank/DDBJ databases">
        <title>Rapid Whole Genome Sequencing of Comamonas kerstersii Causing Continuous ambulatory Peritoneal Dialysis-Associated Peritonitis.</title>
        <authorList>
            <person name="Zheng B."/>
        </authorList>
    </citation>
    <scope>NUCLEOTIDE SEQUENCE [LARGE SCALE GENOMIC DNA]</scope>
    <source>
        <strain evidence="3 6">8943</strain>
    </source>
</reference>
<evidence type="ECO:0000256" key="1">
    <source>
        <dbReference type="ARBA" id="ARBA00006987"/>
    </source>
</evidence>
<dbReference type="SUPFAM" id="SSF53850">
    <property type="entry name" value="Periplasmic binding protein-like II"/>
    <property type="match status" value="1"/>
</dbReference>
<sequence length="328" mass="34150">MRRLIQRACAVALLLGLAACGNQKAGEGLQTFQPQQPLTIVVTFPPGGGTDWLARKLGAELQQQLGVPVVVDNKPGASGNIGAKIVADAKPDGHTLLMVNSSFAINPGVFSKLEFDPRKDFAGVMNVGFVPSVIVVPADSAWQNLAQVLAAAQQQEPVPFASCGNGTPQHLAGEMLAQARQVPLQQVPYKGCGPALAAVAGSQVPMAIITASSAAPLVQSGKLRALAVTSPQRSPLLPGVATVAEQGVPDFAVDQWHGLLAPVATPAATVQQLNRALREVLRKPEVAQAIAAQGFAMDGGSAEDFQRMVLSDIERYAQVTQAIGLKID</sequence>
<dbReference type="RefSeq" id="WP_054067588.1">
    <property type="nucleotide sequence ID" value="NZ_CATYED010000012.1"/>
</dbReference>
<dbReference type="InterPro" id="IPR042100">
    <property type="entry name" value="Bug_dom1"/>
</dbReference>
<evidence type="ECO:0000313" key="3">
    <source>
        <dbReference type="EMBL" id="AQZ99709.1"/>
    </source>
</evidence>
<reference evidence="4 5" key="1">
    <citation type="submission" date="2015-12" db="EMBL/GenBank/DDBJ databases">
        <title>Complete genome sequence of a multi-drug resistant strain Acidovorax sp. 12322-1.</title>
        <authorList>
            <person name="Ming D."/>
            <person name="Wang M."/>
            <person name="Hu S."/>
            <person name="Zhou Y."/>
            <person name="Jiang T."/>
        </authorList>
    </citation>
    <scope>NUCLEOTIDE SEQUENCE [LARGE SCALE GENOMIC DNA]</scope>
    <source>
        <strain evidence="4 5">12322-1</strain>
    </source>
</reference>
<proteinExistence type="inferred from homology"/>
<dbReference type="PANTHER" id="PTHR42928:SF5">
    <property type="entry name" value="BLR1237 PROTEIN"/>
    <property type="match status" value="1"/>
</dbReference>
<keyword evidence="5" id="KW-1185">Reference proteome</keyword>
<dbReference type="CDD" id="cd13578">
    <property type="entry name" value="PBP2_Bug27"/>
    <property type="match status" value="1"/>
</dbReference>
<dbReference type="PIRSF" id="PIRSF017082">
    <property type="entry name" value="YflP"/>
    <property type="match status" value="1"/>
</dbReference>
<dbReference type="KEGG" id="cke:B5M06_02775"/>
<dbReference type="InterPro" id="IPR005064">
    <property type="entry name" value="BUG"/>
</dbReference>
<evidence type="ECO:0000313" key="4">
    <source>
        <dbReference type="EMBL" id="KUF40161.1"/>
    </source>
</evidence>
<dbReference type="PROSITE" id="PS51257">
    <property type="entry name" value="PROKAR_LIPOPROTEIN"/>
    <property type="match status" value="1"/>
</dbReference>
<feature type="signal peptide" evidence="2">
    <location>
        <begin position="1"/>
        <end position="25"/>
    </location>
</feature>
<evidence type="ECO:0000313" key="6">
    <source>
        <dbReference type="Proteomes" id="UP000242792"/>
    </source>
</evidence>
<dbReference type="Proteomes" id="UP000242792">
    <property type="component" value="Chromosome"/>
</dbReference>
<dbReference type="Gene3D" id="3.40.190.150">
    <property type="entry name" value="Bordetella uptake gene, domain 1"/>
    <property type="match status" value="1"/>
</dbReference>
<dbReference type="AlphaFoldDB" id="A0A0W7YYR1"/>
<protein>
    <submittedName>
        <fullName evidence="4">ABC transporter substrate-binding protein</fullName>
    </submittedName>
</protein>
<evidence type="ECO:0000313" key="5">
    <source>
        <dbReference type="Proteomes" id="UP000053300"/>
    </source>
</evidence>
<dbReference type="OrthoDB" id="8678477at2"/>
<accession>A0A1V3TPN9</accession>